<dbReference type="InterPro" id="IPR016030">
    <property type="entry name" value="CblAdoTrfase-like"/>
</dbReference>
<dbReference type="RefSeq" id="WP_132548594.1">
    <property type="nucleotide sequence ID" value="NZ_SMAA01000006.1"/>
</dbReference>
<comment type="catalytic activity">
    <reaction evidence="12 14">
        <text>2 cob(II)yrinate a,c diamide + reduced [electron-transfer flavoprotein] + 2 ATP = 2 adenosylcob(III)yrinate a,c-diamide + 2 triphosphate + oxidized [electron-transfer flavoprotein] + 3 H(+)</text>
        <dbReference type="Rhea" id="RHEA:11528"/>
        <dbReference type="Rhea" id="RHEA-COMP:10685"/>
        <dbReference type="Rhea" id="RHEA-COMP:10686"/>
        <dbReference type="ChEBI" id="CHEBI:15378"/>
        <dbReference type="ChEBI" id="CHEBI:18036"/>
        <dbReference type="ChEBI" id="CHEBI:30616"/>
        <dbReference type="ChEBI" id="CHEBI:57692"/>
        <dbReference type="ChEBI" id="CHEBI:58307"/>
        <dbReference type="ChEBI" id="CHEBI:58503"/>
        <dbReference type="ChEBI" id="CHEBI:58537"/>
        <dbReference type="EC" id="2.5.1.17"/>
    </reaction>
</comment>
<comment type="catalytic activity">
    <reaction evidence="13 14">
        <text>2 cob(II)alamin + reduced [electron-transfer flavoprotein] + 2 ATP = 2 adenosylcob(III)alamin + 2 triphosphate + oxidized [electron-transfer flavoprotein] + 3 H(+)</text>
        <dbReference type="Rhea" id="RHEA:28671"/>
        <dbReference type="Rhea" id="RHEA-COMP:10685"/>
        <dbReference type="Rhea" id="RHEA-COMP:10686"/>
        <dbReference type="ChEBI" id="CHEBI:15378"/>
        <dbReference type="ChEBI" id="CHEBI:16304"/>
        <dbReference type="ChEBI" id="CHEBI:18036"/>
        <dbReference type="ChEBI" id="CHEBI:18408"/>
        <dbReference type="ChEBI" id="CHEBI:30616"/>
        <dbReference type="ChEBI" id="CHEBI:57692"/>
        <dbReference type="ChEBI" id="CHEBI:58307"/>
        <dbReference type="EC" id="2.5.1.17"/>
    </reaction>
</comment>
<keyword evidence="7 14" id="KW-0547">Nucleotide-binding</keyword>
<evidence type="ECO:0000256" key="2">
    <source>
        <dbReference type="ARBA" id="ARBA00007487"/>
    </source>
</evidence>
<dbReference type="Pfam" id="PF01923">
    <property type="entry name" value="Cob_adeno_trans"/>
    <property type="match status" value="1"/>
</dbReference>
<sequence length="166" mass="18233">MSICTKTGDKGETSLYTGQRIAKDSLRVESYGSVDEINSALAMAKAASAKKEIKETIETVQKLNMSLMADLASIGAAPLITEKEVGILEKKITDLEEVLPPLKAFILPGDTLCGAFLDLARTTARRAERRVLALAQSEVVPKQDKLFLNRLSDLCFLLMRFEENNI</sequence>
<evidence type="ECO:0000256" key="10">
    <source>
        <dbReference type="ARBA" id="ARBA00033334"/>
    </source>
</evidence>
<dbReference type="AlphaFoldDB" id="A0A4R3K9G1"/>
<evidence type="ECO:0000313" key="16">
    <source>
        <dbReference type="EMBL" id="TCS79597.1"/>
    </source>
</evidence>
<name>A0A4R3K9G1_9FIRM</name>
<comment type="similarity">
    <text evidence="2 14">Belongs to the Cob(I)alamin adenosyltransferase family.</text>
</comment>
<evidence type="ECO:0000256" key="3">
    <source>
        <dbReference type="ARBA" id="ARBA00012454"/>
    </source>
</evidence>
<keyword evidence="5 14" id="KW-0169">Cobalamin biosynthesis</keyword>
<organism evidence="16 17">
    <name type="scientific">Pectinatus cerevisiiphilus</name>
    <dbReference type="NCBI Taxonomy" id="86956"/>
    <lineage>
        <taxon>Bacteria</taxon>
        <taxon>Bacillati</taxon>
        <taxon>Bacillota</taxon>
        <taxon>Negativicutes</taxon>
        <taxon>Selenomonadales</taxon>
        <taxon>Selenomonadaceae</taxon>
        <taxon>Pectinatus</taxon>
    </lineage>
</organism>
<dbReference type="InterPro" id="IPR036451">
    <property type="entry name" value="CblAdoTrfase-like_sf"/>
</dbReference>
<comment type="pathway">
    <text evidence="1 14">Cofactor biosynthesis; adenosylcobalamin biosynthesis; adenosylcobalamin from cob(II)yrinate a,c-diamide: step 2/7.</text>
</comment>
<feature type="domain" description="Cobalamin adenosyltransferase-like" evidence="15">
    <location>
        <begin position="3"/>
        <end position="161"/>
    </location>
</feature>
<evidence type="ECO:0000259" key="15">
    <source>
        <dbReference type="Pfam" id="PF01923"/>
    </source>
</evidence>
<evidence type="ECO:0000256" key="8">
    <source>
        <dbReference type="ARBA" id="ARBA00022840"/>
    </source>
</evidence>
<accession>A0A4R3K9G1</accession>
<dbReference type="PANTHER" id="PTHR12213">
    <property type="entry name" value="CORRINOID ADENOSYLTRANSFERASE"/>
    <property type="match status" value="1"/>
</dbReference>
<dbReference type="GO" id="GO:0009236">
    <property type="term" value="P:cobalamin biosynthetic process"/>
    <property type="evidence" value="ECO:0007669"/>
    <property type="project" value="UniProtKB-UniRule"/>
</dbReference>
<dbReference type="Gene3D" id="1.20.1200.10">
    <property type="entry name" value="Cobalamin adenosyltransferase-like"/>
    <property type="match status" value="1"/>
</dbReference>
<keyword evidence="17" id="KW-1185">Reference proteome</keyword>
<evidence type="ECO:0000256" key="12">
    <source>
        <dbReference type="ARBA" id="ARBA00048555"/>
    </source>
</evidence>
<dbReference type="GO" id="GO:0005524">
    <property type="term" value="F:ATP binding"/>
    <property type="evidence" value="ECO:0007669"/>
    <property type="project" value="UniProtKB-UniRule"/>
</dbReference>
<evidence type="ECO:0000256" key="14">
    <source>
        <dbReference type="RuleBase" id="RU366026"/>
    </source>
</evidence>
<protein>
    <recommendedName>
        <fullName evidence="4 14">Corrinoid adenosyltransferase</fullName>
        <ecNumber evidence="3 14">2.5.1.17</ecNumber>
    </recommendedName>
    <alternativeName>
        <fullName evidence="9 14">Cob(II)alamin adenosyltransferase</fullName>
    </alternativeName>
    <alternativeName>
        <fullName evidence="11 14">Cob(II)yrinic acid a,c-diamide adenosyltransferase</fullName>
    </alternativeName>
    <alternativeName>
        <fullName evidence="10 14">Cobinamide/cobalamin adenosyltransferase</fullName>
    </alternativeName>
</protein>
<evidence type="ECO:0000256" key="13">
    <source>
        <dbReference type="ARBA" id="ARBA00048692"/>
    </source>
</evidence>
<dbReference type="InterPro" id="IPR029499">
    <property type="entry name" value="PduO-typ"/>
</dbReference>
<comment type="caution">
    <text evidence="16">The sequence shown here is derived from an EMBL/GenBank/DDBJ whole genome shotgun (WGS) entry which is preliminary data.</text>
</comment>
<keyword evidence="8 14" id="KW-0067">ATP-binding</keyword>
<dbReference type="EMBL" id="SMAA01000006">
    <property type="protein sequence ID" value="TCS79597.1"/>
    <property type="molecule type" value="Genomic_DNA"/>
</dbReference>
<evidence type="ECO:0000256" key="1">
    <source>
        <dbReference type="ARBA" id="ARBA00005121"/>
    </source>
</evidence>
<evidence type="ECO:0000256" key="9">
    <source>
        <dbReference type="ARBA" id="ARBA00031529"/>
    </source>
</evidence>
<dbReference type="Proteomes" id="UP000295188">
    <property type="component" value="Unassembled WGS sequence"/>
</dbReference>
<evidence type="ECO:0000256" key="6">
    <source>
        <dbReference type="ARBA" id="ARBA00022679"/>
    </source>
</evidence>
<dbReference type="NCBIfam" id="TIGR00636">
    <property type="entry name" value="PduO_Nterm"/>
    <property type="match status" value="1"/>
</dbReference>
<evidence type="ECO:0000256" key="11">
    <source>
        <dbReference type="ARBA" id="ARBA00033354"/>
    </source>
</evidence>
<dbReference type="EC" id="2.5.1.17" evidence="3 14"/>
<dbReference type="SUPFAM" id="SSF89028">
    <property type="entry name" value="Cobalamin adenosyltransferase-like"/>
    <property type="match status" value="1"/>
</dbReference>
<keyword evidence="6 14" id="KW-0808">Transferase</keyword>
<evidence type="ECO:0000256" key="5">
    <source>
        <dbReference type="ARBA" id="ARBA00022573"/>
    </source>
</evidence>
<evidence type="ECO:0000313" key="17">
    <source>
        <dbReference type="Proteomes" id="UP000295188"/>
    </source>
</evidence>
<dbReference type="OrthoDB" id="9778896at2"/>
<evidence type="ECO:0000256" key="7">
    <source>
        <dbReference type="ARBA" id="ARBA00022741"/>
    </source>
</evidence>
<dbReference type="PANTHER" id="PTHR12213:SF0">
    <property type="entry name" value="CORRINOID ADENOSYLTRANSFERASE MMAB"/>
    <property type="match status" value="1"/>
</dbReference>
<dbReference type="GO" id="GO:0008817">
    <property type="term" value="F:corrinoid adenosyltransferase activity"/>
    <property type="evidence" value="ECO:0007669"/>
    <property type="project" value="UniProtKB-UniRule"/>
</dbReference>
<proteinExistence type="inferred from homology"/>
<reference evidence="16 17" key="1">
    <citation type="submission" date="2019-03" db="EMBL/GenBank/DDBJ databases">
        <title>Genomic Encyclopedia of Type Strains, Phase IV (KMG-IV): sequencing the most valuable type-strain genomes for metagenomic binning, comparative biology and taxonomic classification.</title>
        <authorList>
            <person name="Goeker M."/>
        </authorList>
    </citation>
    <scope>NUCLEOTIDE SEQUENCE [LARGE SCALE GENOMIC DNA]</scope>
    <source>
        <strain evidence="16 17">DSM 20467</strain>
    </source>
</reference>
<dbReference type="UniPathway" id="UPA00148">
    <property type="reaction ID" value="UER00233"/>
</dbReference>
<evidence type="ECO:0000256" key="4">
    <source>
        <dbReference type="ARBA" id="ARBA00020963"/>
    </source>
</evidence>
<gene>
    <name evidence="16" type="ORF">EDC37_10612</name>
</gene>